<dbReference type="EMBL" id="JACASF010000014">
    <property type="protein sequence ID" value="KAF6433701.1"/>
    <property type="molecule type" value="Genomic_DNA"/>
</dbReference>
<dbReference type="Proteomes" id="UP000550707">
    <property type="component" value="Unassembled WGS sequence"/>
</dbReference>
<accession>A0A7J8EEG6</accession>
<proteinExistence type="predicted"/>
<protein>
    <submittedName>
        <fullName evidence="2">Uncharacterized protein</fullName>
    </submittedName>
</protein>
<dbReference type="InParanoid" id="A0A7J8EEG6"/>
<evidence type="ECO:0000313" key="2">
    <source>
        <dbReference type="EMBL" id="KAF6433701.1"/>
    </source>
</evidence>
<evidence type="ECO:0000313" key="3">
    <source>
        <dbReference type="Proteomes" id="UP000550707"/>
    </source>
</evidence>
<gene>
    <name evidence="2" type="ORF">HJG59_008790</name>
</gene>
<evidence type="ECO:0000256" key="1">
    <source>
        <dbReference type="SAM" id="MobiDB-lite"/>
    </source>
</evidence>
<comment type="caution">
    <text evidence="2">The sequence shown here is derived from an EMBL/GenBank/DDBJ whole genome shotgun (WGS) entry which is preliminary data.</text>
</comment>
<feature type="region of interest" description="Disordered" evidence="1">
    <location>
        <begin position="104"/>
        <end position="127"/>
    </location>
</feature>
<sequence length="127" mass="13138">MGQPGGVFSSFPLTPADRCPSCGETLLRWGILPSLLAPSSQAKGCLASRNTCSFWEGVEDPGGLAREVISAPLAPSLPGTRAEPWGLCLRRLPLLLGFQPAPGPGVGAASSQLGQGPLGTRMEPSWN</sequence>
<name>A0A7J8EEG6_MOLMO</name>
<keyword evidence="3" id="KW-1185">Reference proteome</keyword>
<organism evidence="2 3">
    <name type="scientific">Molossus molossus</name>
    <name type="common">Pallas' mastiff bat</name>
    <name type="synonym">Vespertilio molossus</name>
    <dbReference type="NCBI Taxonomy" id="27622"/>
    <lineage>
        <taxon>Eukaryota</taxon>
        <taxon>Metazoa</taxon>
        <taxon>Chordata</taxon>
        <taxon>Craniata</taxon>
        <taxon>Vertebrata</taxon>
        <taxon>Euteleostomi</taxon>
        <taxon>Mammalia</taxon>
        <taxon>Eutheria</taxon>
        <taxon>Laurasiatheria</taxon>
        <taxon>Chiroptera</taxon>
        <taxon>Yangochiroptera</taxon>
        <taxon>Molossidae</taxon>
        <taxon>Molossus</taxon>
    </lineage>
</organism>
<dbReference type="AlphaFoldDB" id="A0A7J8EEG6"/>
<reference evidence="2 3" key="1">
    <citation type="journal article" date="2020" name="Nature">
        <title>Six reference-quality genomes reveal evolution of bat adaptations.</title>
        <authorList>
            <person name="Jebb D."/>
            <person name="Huang Z."/>
            <person name="Pippel M."/>
            <person name="Hughes G.M."/>
            <person name="Lavrichenko K."/>
            <person name="Devanna P."/>
            <person name="Winkler S."/>
            <person name="Jermiin L.S."/>
            <person name="Skirmuntt E.C."/>
            <person name="Katzourakis A."/>
            <person name="Burkitt-Gray L."/>
            <person name="Ray D.A."/>
            <person name="Sullivan K.A.M."/>
            <person name="Roscito J.G."/>
            <person name="Kirilenko B.M."/>
            <person name="Davalos L.M."/>
            <person name="Corthals A.P."/>
            <person name="Power M.L."/>
            <person name="Jones G."/>
            <person name="Ransome R.D."/>
            <person name="Dechmann D.K.N."/>
            <person name="Locatelli A.G."/>
            <person name="Puechmaille S.J."/>
            <person name="Fedrigo O."/>
            <person name="Jarvis E.D."/>
            <person name="Hiller M."/>
            <person name="Vernes S.C."/>
            <person name="Myers E.W."/>
            <person name="Teeling E.C."/>
        </authorList>
    </citation>
    <scope>NUCLEOTIDE SEQUENCE [LARGE SCALE GENOMIC DNA]</scope>
    <source>
        <strain evidence="2">MMolMol1</strain>
        <tissue evidence="2">Muscle</tissue>
    </source>
</reference>